<sequence length="308" mass="36232">MEDTNKCFDYDQYSEDKIITFKVKGNLFDDGFDLNITLNILKDFQYIMDKAYLTLVNKKKISEKDRELYKIKAINSKDKSLILDLQIYIGSTMQAAMPILSSYSPKQMWDLVKNGYDFISNITKARKQGKSVNIKQNKNIDKINVEIQGDEKDIIIDKNTYIFSNKAYDDYNKLSNYIDDENVEEISIYEKDFSEDANIINFDVNKKEIFKYKSRIHENILNFKGRIFRIDVDNKKGKIDILESKEKSIPLNQYNFKVLDDKDIKECCNYINKPTEFTALKKIIENPFLGEEKIECLIITKINEDNFK</sequence>
<protein>
    <submittedName>
        <fullName evidence="1">Uncharacterized protein</fullName>
    </submittedName>
</protein>
<evidence type="ECO:0000313" key="1">
    <source>
        <dbReference type="EMBL" id="GAA0731760.1"/>
    </source>
</evidence>
<keyword evidence="2" id="KW-1185">Reference proteome</keyword>
<evidence type="ECO:0000313" key="2">
    <source>
        <dbReference type="Proteomes" id="UP001501510"/>
    </source>
</evidence>
<gene>
    <name evidence="1" type="ORF">GCM10008906_00590</name>
</gene>
<accession>A0ABP3UJ26</accession>
<proteinExistence type="predicted"/>
<dbReference type="Proteomes" id="UP001501510">
    <property type="component" value="Unassembled WGS sequence"/>
</dbReference>
<dbReference type="RefSeq" id="WP_343757660.1">
    <property type="nucleotide sequence ID" value="NZ_BAAACG010000001.1"/>
</dbReference>
<organism evidence="1 2">
    <name type="scientific">Clostridium oceanicum</name>
    <dbReference type="NCBI Taxonomy" id="1543"/>
    <lineage>
        <taxon>Bacteria</taxon>
        <taxon>Bacillati</taxon>
        <taxon>Bacillota</taxon>
        <taxon>Clostridia</taxon>
        <taxon>Eubacteriales</taxon>
        <taxon>Clostridiaceae</taxon>
        <taxon>Clostridium</taxon>
    </lineage>
</organism>
<dbReference type="EMBL" id="BAAACG010000001">
    <property type="protein sequence ID" value="GAA0731760.1"/>
    <property type="molecule type" value="Genomic_DNA"/>
</dbReference>
<name>A0ABP3UJ26_9CLOT</name>
<comment type="caution">
    <text evidence="1">The sequence shown here is derived from an EMBL/GenBank/DDBJ whole genome shotgun (WGS) entry which is preliminary data.</text>
</comment>
<reference evidence="2" key="1">
    <citation type="journal article" date="2019" name="Int. J. Syst. Evol. Microbiol.">
        <title>The Global Catalogue of Microorganisms (GCM) 10K type strain sequencing project: providing services to taxonomists for standard genome sequencing and annotation.</title>
        <authorList>
            <consortium name="The Broad Institute Genomics Platform"/>
            <consortium name="The Broad Institute Genome Sequencing Center for Infectious Disease"/>
            <person name="Wu L."/>
            <person name="Ma J."/>
        </authorList>
    </citation>
    <scope>NUCLEOTIDE SEQUENCE [LARGE SCALE GENOMIC DNA]</scope>
    <source>
        <strain evidence="2">JCM 1407</strain>
    </source>
</reference>